<evidence type="ECO:0008006" key="3">
    <source>
        <dbReference type="Google" id="ProtNLM"/>
    </source>
</evidence>
<comment type="caution">
    <text evidence="1">The sequence shown here is derived from an EMBL/GenBank/DDBJ whole genome shotgun (WGS) entry which is preliminary data.</text>
</comment>
<dbReference type="Proteomes" id="UP000770661">
    <property type="component" value="Unassembled WGS sequence"/>
</dbReference>
<dbReference type="AlphaFoldDB" id="A0A8J4XUE6"/>
<evidence type="ECO:0000313" key="2">
    <source>
        <dbReference type="Proteomes" id="UP000770661"/>
    </source>
</evidence>
<proteinExistence type="predicted"/>
<protein>
    <recommendedName>
        <fullName evidence="3">Reverse transcriptase domain-containing protein</fullName>
    </recommendedName>
</protein>
<sequence length="119" mass="13107">MDWVLGKAVDQSDCGESLGNTKITDLVFADDAVIFAESLEILVMALEALHEEAQPLRFEVSWLKTKVQALMSPGPTATEGSSSTRLFNKMGKELESWCSEKQRNKLLEQAMFPALSQAA</sequence>
<reference evidence="1" key="1">
    <citation type="submission" date="2020-07" db="EMBL/GenBank/DDBJ databases">
        <title>The High-quality genome of the commercially important snow crab, Chionoecetes opilio.</title>
        <authorList>
            <person name="Jeong J.-H."/>
            <person name="Ryu S."/>
        </authorList>
    </citation>
    <scope>NUCLEOTIDE SEQUENCE</scope>
    <source>
        <strain evidence="1">MADBK_172401_WGS</strain>
        <tissue evidence="1">Digestive gland</tissue>
    </source>
</reference>
<organism evidence="1 2">
    <name type="scientific">Chionoecetes opilio</name>
    <name type="common">Atlantic snow crab</name>
    <name type="synonym">Cancer opilio</name>
    <dbReference type="NCBI Taxonomy" id="41210"/>
    <lineage>
        <taxon>Eukaryota</taxon>
        <taxon>Metazoa</taxon>
        <taxon>Ecdysozoa</taxon>
        <taxon>Arthropoda</taxon>
        <taxon>Crustacea</taxon>
        <taxon>Multicrustacea</taxon>
        <taxon>Malacostraca</taxon>
        <taxon>Eumalacostraca</taxon>
        <taxon>Eucarida</taxon>
        <taxon>Decapoda</taxon>
        <taxon>Pleocyemata</taxon>
        <taxon>Brachyura</taxon>
        <taxon>Eubrachyura</taxon>
        <taxon>Majoidea</taxon>
        <taxon>Majidae</taxon>
        <taxon>Chionoecetes</taxon>
    </lineage>
</organism>
<dbReference type="EMBL" id="JACEEZ010020793">
    <property type="protein sequence ID" value="KAG0714118.1"/>
    <property type="molecule type" value="Genomic_DNA"/>
</dbReference>
<evidence type="ECO:0000313" key="1">
    <source>
        <dbReference type="EMBL" id="KAG0714118.1"/>
    </source>
</evidence>
<name>A0A8J4XUE6_CHIOP</name>
<accession>A0A8J4XUE6</accession>
<keyword evidence="2" id="KW-1185">Reference proteome</keyword>
<gene>
    <name evidence="1" type="ORF">GWK47_014747</name>
</gene>
<dbReference type="OrthoDB" id="7480412at2759"/>